<organism evidence="2 3">
    <name type="scientific">Natronobacterium texcoconense</name>
    <dbReference type="NCBI Taxonomy" id="1095778"/>
    <lineage>
        <taxon>Archaea</taxon>
        <taxon>Methanobacteriati</taxon>
        <taxon>Methanobacteriota</taxon>
        <taxon>Stenosarchaea group</taxon>
        <taxon>Halobacteria</taxon>
        <taxon>Halobacteriales</taxon>
        <taxon>Natrialbaceae</taxon>
        <taxon>Natronobacterium</taxon>
    </lineage>
</organism>
<reference evidence="3" key="1">
    <citation type="submission" date="2016-10" db="EMBL/GenBank/DDBJ databases">
        <authorList>
            <person name="Varghese N."/>
            <person name="Submissions S."/>
        </authorList>
    </citation>
    <scope>NUCLEOTIDE SEQUENCE [LARGE SCALE GENOMIC DNA]</scope>
    <source>
        <strain evidence="3">DSM 24767</strain>
    </source>
</reference>
<proteinExistence type="predicted"/>
<accession>A0A1H1CGG5</accession>
<name>A0A1H1CGG5_NATTX</name>
<feature type="transmembrane region" description="Helical" evidence="1">
    <location>
        <begin position="36"/>
        <end position="61"/>
    </location>
</feature>
<gene>
    <name evidence="2" type="ORF">SAMN04489842_1395</name>
</gene>
<sequence length="73" mass="7932">MSFSLSAPETAFEWQVLATSLFGLYSLIGYTATGDLLYAISIGLYGGIGMTVVLAISVFSWRGIRDTFIQQQS</sequence>
<dbReference type="EMBL" id="FNLC01000001">
    <property type="protein sequence ID" value="SDQ63232.1"/>
    <property type="molecule type" value="Genomic_DNA"/>
</dbReference>
<evidence type="ECO:0000313" key="3">
    <source>
        <dbReference type="Proteomes" id="UP000198848"/>
    </source>
</evidence>
<protein>
    <submittedName>
        <fullName evidence="2">Uncharacterized protein</fullName>
    </submittedName>
</protein>
<keyword evidence="1" id="KW-1133">Transmembrane helix</keyword>
<dbReference type="Proteomes" id="UP000198848">
    <property type="component" value="Unassembled WGS sequence"/>
</dbReference>
<feature type="transmembrane region" description="Helical" evidence="1">
    <location>
        <begin position="12"/>
        <end position="30"/>
    </location>
</feature>
<keyword evidence="1" id="KW-0472">Membrane</keyword>
<evidence type="ECO:0000256" key="1">
    <source>
        <dbReference type="SAM" id="Phobius"/>
    </source>
</evidence>
<keyword evidence="3" id="KW-1185">Reference proteome</keyword>
<dbReference type="AlphaFoldDB" id="A0A1H1CGG5"/>
<keyword evidence="1" id="KW-0812">Transmembrane</keyword>
<evidence type="ECO:0000313" key="2">
    <source>
        <dbReference type="EMBL" id="SDQ63232.1"/>
    </source>
</evidence>